<comment type="caution">
    <text evidence="4">The sequence shown here is derived from an EMBL/GenBank/DDBJ whole genome shotgun (WGS) entry which is preliminary data.</text>
</comment>
<dbReference type="AlphaFoldDB" id="A0A420EQH7"/>
<evidence type="ECO:0000256" key="1">
    <source>
        <dbReference type="ARBA" id="ARBA00023125"/>
    </source>
</evidence>
<evidence type="ECO:0000313" key="5">
    <source>
        <dbReference type="Proteomes" id="UP000285744"/>
    </source>
</evidence>
<dbReference type="InterPro" id="IPR004107">
    <property type="entry name" value="Integrase_SAM-like_N"/>
</dbReference>
<evidence type="ECO:0000256" key="2">
    <source>
        <dbReference type="ARBA" id="ARBA00023172"/>
    </source>
</evidence>
<dbReference type="SUPFAM" id="SSF56349">
    <property type="entry name" value="DNA breaking-rejoining enzymes"/>
    <property type="match status" value="1"/>
</dbReference>
<dbReference type="Pfam" id="PF02899">
    <property type="entry name" value="Phage_int_SAM_1"/>
    <property type="match status" value="1"/>
</dbReference>
<dbReference type="GO" id="GO:0015074">
    <property type="term" value="P:DNA integration"/>
    <property type="evidence" value="ECO:0007669"/>
    <property type="project" value="InterPro"/>
</dbReference>
<protein>
    <recommendedName>
        <fullName evidence="3">Integrase SAM-like N-terminal domain-containing protein</fullName>
    </recommendedName>
</protein>
<gene>
    <name evidence="4" type="ORF">D7I43_30690</name>
</gene>
<name>A0A420EQH7_9ACTN</name>
<dbReference type="PANTHER" id="PTHR30349">
    <property type="entry name" value="PHAGE INTEGRASE-RELATED"/>
    <property type="match status" value="1"/>
</dbReference>
<dbReference type="InterPro" id="IPR050090">
    <property type="entry name" value="Tyrosine_recombinase_XerCD"/>
</dbReference>
<accession>A0A420EQH7</accession>
<proteinExistence type="predicted"/>
<dbReference type="Proteomes" id="UP000285744">
    <property type="component" value="Unassembled WGS sequence"/>
</dbReference>
<sequence length="486" mass="54348">MHLFFADARTVRKAGGVRGLSAPETSDVLARFAPTPGTPVLLSESMWPVEPLCSWFRELALNRRSPRTTRGYAYTAVMLLRFLQARGLDLASASESDVQDFRRWRLDEAEQTVGEAAWDRDAAAIGSLYGFLLRQGVVERRPWRVTTRRQRTLASGTRRDLRVRHMELEQYLYCRDVGFGGLAPDGGLDQGFRGWRPHRNRAACELALLTGTRIQEWSTLLLPELGLLDGRRPRTADVELGACAKGGHHRSVYVPGDAMELLDPYLLLERPEIVAKAQGTLRRDHRDLFVITRLEADGAKACGVLEGRTVTRSIRGMDLQLRRIAVWETGDGLDPLAVFIGAGGRMLTASGWDRVRWTAWERMKAAVTGGVGPQLPRRCWVYHDLRHTFALRLLIYLTRLALGDGRAQQLPMSTLLDHMSGNPLLEVQRRLGHASPATTYRYIRYLKDPMRDVDEAFRAWTAAGGASYADIARTTMSLGDGDAAQG</sequence>
<feature type="domain" description="Integrase SAM-like N-terminal" evidence="3">
    <location>
        <begin position="54"/>
        <end position="136"/>
    </location>
</feature>
<dbReference type="EMBL" id="RAQQ01000041">
    <property type="protein sequence ID" value="RKF22924.1"/>
    <property type="molecule type" value="Genomic_DNA"/>
</dbReference>
<dbReference type="GO" id="GO:0006310">
    <property type="term" value="P:DNA recombination"/>
    <property type="evidence" value="ECO:0007669"/>
    <property type="project" value="UniProtKB-KW"/>
</dbReference>
<dbReference type="InterPro" id="IPR010998">
    <property type="entry name" value="Integrase_recombinase_N"/>
</dbReference>
<dbReference type="SUPFAM" id="SSF47823">
    <property type="entry name" value="lambda integrase-like, N-terminal domain"/>
    <property type="match status" value="1"/>
</dbReference>
<dbReference type="Gene3D" id="1.10.150.130">
    <property type="match status" value="1"/>
</dbReference>
<reference evidence="4 5" key="1">
    <citation type="journal article" date="2018" name="Int. J. Syst. Evol. Microbiol.">
        <title>Micromonospora globbae sp. nov., an endophytic actinomycete isolated from roots of Globba winitii C. H. Wright.</title>
        <authorList>
            <person name="Kuncharoen N."/>
            <person name="Pittayakhajonwut P."/>
            <person name="Tanasupawat S."/>
        </authorList>
    </citation>
    <scope>NUCLEOTIDE SEQUENCE [LARGE SCALE GENOMIC DNA]</scope>
    <source>
        <strain evidence="4 5">WPS1-2</strain>
    </source>
</reference>
<keyword evidence="1" id="KW-0238">DNA-binding</keyword>
<evidence type="ECO:0000313" key="4">
    <source>
        <dbReference type="EMBL" id="RKF22924.1"/>
    </source>
</evidence>
<dbReference type="Gene3D" id="1.10.443.10">
    <property type="entry name" value="Intergrase catalytic core"/>
    <property type="match status" value="1"/>
</dbReference>
<evidence type="ECO:0000259" key="3">
    <source>
        <dbReference type="Pfam" id="PF02899"/>
    </source>
</evidence>
<keyword evidence="2" id="KW-0233">DNA recombination</keyword>
<dbReference type="PANTHER" id="PTHR30349:SF64">
    <property type="entry name" value="PROPHAGE INTEGRASE INTD-RELATED"/>
    <property type="match status" value="1"/>
</dbReference>
<organism evidence="4 5">
    <name type="scientific">Micromonospora globbae</name>
    <dbReference type="NCBI Taxonomy" id="1894969"/>
    <lineage>
        <taxon>Bacteria</taxon>
        <taxon>Bacillati</taxon>
        <taxon>Actinomycetota</taxon>
        <taxon>Actinomycetes</taxon>
        <taxon>Micromonosporales</taxon>
        <taxon>Micromonosporaceae</taxon>
        <taxon>Micromonospora</taxon>
    </lineage>
</organism>
<dbReference type="GO" id="GO:0003677">
    <property type="term" value="F:DNA binding"/>
    <property type="evidence" value="ECO:0007669"/>
    <property type="project" value="UniProtKB-KW"/>
</dbReference>
<dbReference type="InterPro" id="IPR011010">
    <property type="entry name" value="DNA_brk_join_enz"/>
</dbReference>
<dbReference type="InterPro" id="IPR013762">
    <property type="entry name" value="Integrase-like_cat_sf"/>
</dbReference>